<evidence type="ECO:0000313" key="1">
    <source>
        <dbReference type="EMBL" id="ADX97293.1"/>
    </source>
</evidence>
<organism evidence="1">
    <name type="scientific">Clostridium acetobutylicum</name>
    <dbReference type="NCBI Taxonomy" id="1488"/>
    <lineage>
        <taxon>Bacteria</taxon>
        <taxon>Bacillati</taxon>
        <taxon>Bacillota</taxon>
        <taxon>Clostridia</taxon>
        <taxon>Eubacteriales</taxon>
        <taxon>Clostridiaceae</taxon>
        <taxon>Clostridium</taxon>
    </lineage>
</organism>
<sequence>MHTLFEKEIINSNHEYYIPQLSNSIENFYLLNADLNRIPSSTADMLLVFQRLFDKALKNDFTSLSIINYMHNNLTDESKAKRKVTARDIEDFIADLFEGTVTDEESRQNLTSTIDIVDSYISSNYREKCDIQFNNSYKLSIKSFISDNKEINCGSFAREALFKDIVENYGGERKNGLGSKGQFLDLFEKIKDNGKWTDFTNRFTYMTNNIFKDDLLIFIKGGNNVDIYLVDSEKFRNTLISAVSSGPKFAVSVLNRYEGNSIRIERDIFLSPKISTHIGLNFNKTNENALNKIDVELQKLKDVTLNFISNDTASLNNYSQLISTFNSSYQNTISDLLSLKSMTLSSDALITSFHQNVLNLYSSNKLSIIDMKKKKRGNSYSIVREL</sequence>
<reference evidence="1" key="1">
    <citation type="submission" date="2011-02" db="EMBL/GenBank/DDBJ databases">
        <title>Cac8I RM system.</title>
        <authorList>
            <person name="Lunnen K.D."/>
        </authorList>
    </citation>
    <scope>NUCLEOTIDE SEQUENCE</scope>
    <source>
        <strain evidence="1">ABKn8</strain>
    </source>
</reference>
<dbReference type="EMBL" id="JF323045">
    <property type="protein sequence ID" value="ADX97293.1"/>
    <property type="molecule type" value="Genomic_DNA"/>
</dbReference>
<dbReference type="AlphaFoldDB" id="F1KC40"/>
<accession>F1KC40</accession>
<proteinExistence type="predicted"/>
<gene>
    <name evidence="1" type="primary">cac8IR</name>
</gene>
<protein>
    <submittedName>
        <fullName evidence="1">Cac8I</fullName>
    </submittedName>
</protein>
<name>F1KC40_CLOAT</name>